<dbReference type="InterPro" id="IPR008816">
    <property type="entry name" value="Gly_zipper_2TM_dom"/>
</dbReference>
<comment type="caution">
    <text evidence="5">The sequence shown here is derived from an EMBL/GenBank/DDBJ whole genome shotgun (WGS) entry which is preliminary data.</text>
</comment>
<evidence type="ECO:0000256" key="1">
    <source>
        <dbReference type="ARBA" id="ARBA00004370"/>
    </source>
</evidence>
<dbReference type="PANTHER" id="PTHR35603:SF2">
    <property type="entry name" value="OUTER MEMBRANE LIPOPROTEIN"/>
    <property type="match status" value="1"/>
</dbReference>
<comment type="subcellular location">
    <subcellularLocation>
        <location evidence="1">Membrane</location>
    </subcellularLocation>
</comment>
<dbReference type="AlphaFoldDB" id="A0A841HVC4"/>
<sequence length="191" mass="20139">MHAPIRKILGAFTVGTFLLTSTVALADPPEHAPAHGWRKKNDPRYVGYTGGGWERDYGVVEGSCNRKEIGTVLGAVVGGAVGSQVGSGDGRVVATVIGAVLGAAVGRSIGRDLDEEDRACVGHALELGKQGQPVRWVNETSNVTYLLTPQPPSKKDAKNCRHFSIKTSGGGRSQTSNGYACRDGNGVWKMH</sequence>
<evidence type="ECO:0000256" key="3">
    <source>
        <dbReference type="SAM" id="SignalP"/>
    </source>
</evidence>
<organism evidence="5 6">
    <name type="scientific">Povalibacter uvarum</name>
    <dbReference type="NCBI Taxonomy" id="732238"/>
    <lineage>
        <taxon>Bacteria</taxon>
        <taxon>Pseudomonadati</taxon>
        <taxon>Pseudomonadota</taxon>
        <taxon>Gammaproteobacteria</taxon>
        <taxon>Steroidobacterales</taxon>
        <taxon>Steroidobacteraceae</taxon>
        <taxon>Povalibacter</taxon>
    </lineage>
</organism>
<dbReference type="EMBL" id="JACHHZ010000006">
    <property type="protein sequence ID" value="MBB6096140.1"/>
    <property type="molecule type" value="Genomic_DNA"/>
</dbReference>
<dbReference type="InterPro" id="IPR051407">
    <property type="entry name" value="Bact_OM_lipoprot/Surf_antigen"/>
</dbReference>
<feature type="chain" id="PRO_5032320485" evidence="3">
    <location>
        <begin position="27"/>
        <end position="191"/>
    </location>
</feature>
<keyword evidence="3" id="KW-0732">Signal</keyword>
<keyword evidence="6" id="KW-1185">Reference proteome</keyword>
<evidence type="ECO:0000259" key="4">
    <source>
        <dbReference type="Pfam" id="PF05433"/>
    </source>
</evidence>
<name>A0A841HVC4_9GAMM</name>
<evidence type="ECO:0000256" key="2">
    <source>
        <dbReference type="ARBA" id="ARBA00023136"/>
    </source>
</evidence>
<evidence type="ECO:0000313" key="6">
    <source>
        <dbReference type="Proteomes" id="UP000588068"/>
    </source>
</evidence>
<dbReference type="GO" id="GO:0019867">
    <property type="term" value="C:outer membrane"/>
    <property type="evidence" value="ECO:0007669"/>
    <property type="project" value="InterPro"/>
</dbReference>
<proteinExistence type="predicted"/>
<dbReference type="Pfam" id="PF05433">
    <property type="entry name" value="Rick_17kDa_Anti"/>
    <property type="match status" value="1"/>
</dbReference>
<feature type="signal peptide" evidence="3">
    <location>
        <begin position="1"/>
        <end position="26"/>
    </location>
</feature>
<evidence type="ECO:0000313" key="5">
    <source>
        <dbReference type="EMBL" id="MBB6096140.1"/>
    </source>
</evidence>
<keyword evidence="2" id="KW-0472">Membrane</keyword>
<protein>
    <submittedName>
        <fullName evidence="5">Surface antigen</fullName>
    </submittedName>
</protein>
<gene>
    <name evidence="5" type="ORF">HNQ60_005031</name>
</gene>
<dbReference type="RefSeq" id="WP_184335514.1">
    <property type="nucleotide sequence ID" value="NZ_JACHHZ010000006.1"/>
</dbReference>
<accession>A0A841HVC4</accession>
<dbReference type="PANTHER" id="PTHR35603">
    <property type="match status" value="1"/>
</dbReference>
<feature type="domain" description="Glycine zipper 2TM" evidence="4">
    <location>
        <begin position="69"/>
        <end position="110"/>
    </location>
</feature>
<reference evidence="5 6" key="1">
    <citation type="submission" date="2020-08" db="EMBL/GenBank/DDBJ databases">
        <title>Genomic Encyclopedia of Type Strains, Phase IV (KMG-IV): sequencing the most valuable type-strain genomes for metagenomic binning, comparative biology and taxonomic classification.</title>
        <authorList>
            <person name="Goeker M."/>
        </authorList>
    </citation>
    <scope>NUCLEOTIDE SEQUENCE [LARGE SCALE GENOMIC DNA]</scope>
    <source>
        <strain evidence="5 6">DSM 26723</strain>
    </source>
</reference>
<dbReference type="Proteomes" id="UP000588068">
    <property type="component" value="Unassembled WGS sequence"/>
</dbReference>